<keyword evidence="10" id="KW-1133">Transmembrane helix</keyword>
<dbReference type="PANTHER" id="PTHR13504:SF34">
    <property type="entry name" value="PROTEIN ADENYLYLTRANSFERASE FICD"/>
    <property type="match status" value="1"/>
</dbReference>
<evidence type="ECO:0000259" key="20">
    <source>
        <dbReference type="PROSITE" id="PS51459"/>
    </source>
</evidence>
<comment type="catalytic activity">
    <reaction evidence="14">
        <text>L-tyrosyl-[protein] + ATP = O-(5'-adenylyl)-L-tyrosyl-[protein] + diphosphate</text>
        <dbReference type="Rhea" id="RHEA:54288"/>
        <dbReference type="Rhea" id="RHEA-COMP:10136"/>
        <dbReference type="Rhea" id="RHEA-COMP:13846"/>
        <dbReference type="ChEBI" id="CHEBI:30616"/>
        <dbReference type="ChEBI" id="CHEBI:33019"/>
        <dbReference type="ChEBI" id="CHEBI:46858"/>
        <dbReference type="ChEBI" id="CHEBI:83624"/>
        <dbReference type="EC" id="2.7.7.108"/>
    </reaction>
</comment>
<dbReference type="SUPFAM" id="SSF48452">
    <property type="entry name" value="TPR-like"/>
    <property type="match status" value="1"/>
</dbReference>
<feature type="binding site" evidence="16">
    <location>
        <position position="326"/>
    </location>
    <ligand>
        <name>ATP</name>
        <dbReference type="ChEBI" id="CHEBI:30616"/>
    </ligand>
</feature>
<evidence type="ECO:0000256" key="2">
    <source>
        <dbReference type="ARBA" id="ARBA00009742"/>
    </source>
</evidence>
<dbReference type="EC" id="2.7.7.108" evidence="12"/>
<evidence type="ECO:0000313" key="22">
    <source>
        <dbReference type="Proteomes" id="UP001626550"/>
    </source>
</evidence>
<dbReference type="InterPro" id="IPR036597">
    <property type="entry name" value="Fido-like_dom_sf"/>
</dbReference>
<keyword evidence="5" id="KW-0548">Nucleotidyltransferase</keyword>
<evidence type="ECO:0000256" key="11">
    <source>
        <dbReference type="ARBA" id="ARBA00023136"/>
    </source>
</evidence>
<evidence type="ECO:0000256" key="1">
    <source>
        <dbReference type="ARBA" id="ARBA00004167"/>
    </source>
</evidence>
<feature type="binding site" evidence="16">
    <location>
        <begin position="286"/>
        <end position="293"/>
    </location>
    <ligand>
        <name>ATP</name>
        <dbReference type="ChEBI" id="CHEBI:30616"/>
    </ligand>
</feature>
<dbReference type="PROSITE" id="PS50005">
    <property type="entry name" value="TPR"/>
    <property type="match status" value="1"/>
</dbReference>
<evidence type="ECO:0000256" key="6">
    <source>
        <dbReference type="ARBA" id="ARBA00022737"/>
    </source>
</evidence>
<evidence type="ECO:0000256" key="16">
    <source>
        <dbReference type="PIRSR" id="PIRSR640198-2"/>
    </source>
</evidence>
<dbReference type="Proteomes" id="UP001626550">
    <property type="component" value="Unassembled WGS sequence"/>
</dbReference>
<evidence type="ECO:0000256" key="5">
    <source>
        <dbReference type="ARBA" id="ARBA00022695"/>
    </source>
</evidence>
<keyword evidence="11" id="KW-0472">Membrane</keyword>
<evidence type="ECO:0000256" key="9">
    <source>
        <dbReference type="ARBA" id="ARBA00022840"/>
    </source>
</evidence>
<evidence type="ECO:0000256" key="13">
    <source>
        <dbReference type="ARBA" id="ARBA00047939"/>
    </source>
</evidence>
<feature type="active site" evidence="15">
    <location>
        <position position="282"/>
    </location>
</feature>
<keyword evidence="7 16" id="KW-0547">Nucleotide-binding</keyword>
<keyword evidence="9 16" id="KW-0067">ATP-binding</keyword>
<feature type="glycosylation site" description="N-linked (GlcNAc...) asparagine" evidence="18">
    <location>
        <position position="195"/>
    </location>
</feature>
<dbReference type="SUPFAM" id="SSF140931">
    <property type="entry name" value="Fic-like"/>
    <property type="match status" value="1"/>
</dbReference>
<comment type="catalytic activity">
    <reaction evidence="13">
        <text>L-threonyl-[protein] + ATP = 3-O-(5'-adenylyl)-L-threonyl-[protein] + diphosphate</text>
        <dbReference type="Rhea" id="RHEA:54292"/>
        <dbReference type="Rhea" id="RHEA-COMP:11060"/>
        <dbReference type="Rhea" id="RHEA-COMP:13847"/>
        <dbReference type="ChEBI" id="CHEBI:30013"/>
        <dbReference type="ChEBI" id="CHEBI:30616"/>
        <dbReference type="ChEBI" id="CHEBI:33019"/>
        <dbReference type="ChEBI" id="CHEBI:138113"/>
        <dbReference type="EC" id="2.7.7.108"/>
    </reaction>
</comment>
<comment type="similarity">
    <text evidence="2">Belongs to the fic family.</text>
</comment>
<dbReference type="AlphaFoldDB" id="A0ABD2QFU5"/>
<organism evidence="21 22">
    <name type="scientific">Cichlidogyrus casuarinus</name>
    <dbReference type="NCBI Taxonomy" id="1844966"/>
    <lineage>
        <taxon>Eukaryota</taxon>
        <taxon>Metazoa</taxon>
        <taxon>Spiralia</taxon>
        <taxon>Lophotrochozoa</taxon>
        <taxon>Platyhelminthes</taxon>
        <taxon>Monogenea</taxon>
        <taxon>Monopisthocotylea</taxon>
        <taxon>Dactylogyridea</taxon>
        <taxon>Ancyrocephalidae</taxon>
        <taxon>Cichlidogyrus</taxon>
    </lineage>
</organism>
<reference evidence="21 22" key="1">
    <citation type="submission" date="2024-11" db="EMBL/GenBank/DDBJ databases">
        <title>Adaptive evolution of stress response genes in parasites aligns with host niche diversity.</title>
        <authorList>
            <person name="Hahn C."/>
            <person name="Resl P."/>
        </authorList>
    </citation>
    <scope>NUCLEOTIDE SEQUENCE [LARGE SCALE GENOMIC DNA]</scope>
    <source>
        <strain evidence="21">EGGRZ-B1_66</strain>
        <tissue evidence="21">Body</tissue>
    </source>
</reference>
<dbReference type="Pfam" id="PF02661">
    <property type="entry name" value="Fic"/>
    <property type="match status" value="1"/>
</dbReference>
<dbReference type="Gene3D" id="1.10.3290.10">
    <property type="entry name" value="Fido-like domain"/>
    <property type="match status" value="1"/>
</dbReference>
<dbReference type="GO" id="GO:0005524">
    <property type="term" value="F:ATP binding"/>
    <property type="evidence" value="ECO:0007669"/>
    <property type="project" value="UniProtKB-KW"/>
</dbReference>
<evidence type="ECO:0000256" key="10">
    <source>
        <dbReference type="ARBA" id="ARBA00022989"/>
    </source>
</evidence>
<evidence type="ECO:0000313" key="21">
    <source>
        <dbReference type="EMBL" id="KAL3317241.1"/>
    </source>
</evidence>
<dbReference type="InterPro" id="IPR040198">
    <property type="entry name" value="Fido_containing"/>
</dbReference>
<protein>
    <recommendedName>
        <fullName evidence="12">protein adenylyltransferase</fullName>
        <ecNumber evidence="12">2.7.7.108</ecNumber>
    </recommendedName>
</protein>
<evidence type="ECO:0000256" key="19">
    <source>
        <dbReference type="PROSITE-ProRule" id="PRU00339"/>
    </source>
</evidence>
<evidence type="ECO:0000256" key="18">
    <source>
        <dbReference type="PIRSR" id="PIRSR640198-4"/>
    </source>
</evidence>
<evidence type="ECO:0000256" key="4">
    <source>
        <dbReference type="ARBA" id="ARBA00022692"/>
    </source>
</evidence>
<comment type="caution">
    <text evidence="21">The sequence shown here is derived from an EMBL/GenBank/DDBJ whole genome shotgun (WGS) entry which is preliminary data.</text>
</comment>
<evidence type="ECO:0000256" key="15">
    <source>
        <dbReference type="PIRSR" id="PIRSR640198-1"/>
    </source>
</evidence>
<keyword evidence="8 19" id="KW-0802">TPR repeat</keyword>
<keyword evidence="6" id="KW-0677">Repeat</keyword>
<dbReference type="PROSITE" id="PS51459">
    <property type="entry name" value="FIDO"/>
    <property type="match status" value="1"/>
</dbReference>
<evidence type="ECO:0000256" key="17">
    <source>
        <dbReference type="PIRSR" id="PIRSR640198-3"/>
    </source>
</evidence>
<dbReference type="InterPro" id="IPR003812">
    <property type="entry name" value="Fido"/>
</dbReference>
<feature type="site" description="Important for autoinhibition of adenylyltransferase activity" evidence="17">
    <location>
        <position position="154"/>
    </location>
</feature>
<feature type="domain" description="Fido" evidence="20">
    <location>
        <begin position="204"/>
        <end position="339"/>
    </location>
</feature>
<evidence type="ECO:0000256" key="12">
    <source>
        <dbReference type="ARBA" id="ARBA00034531"/>
    </source>
</evidence>
<evidence type="ECO:0000256" key="7">
    <source>
        <dbReference type="ARBA" id="ARBA00022741"/>
    </source>
</evidence>
<feature type="repeat" description="TPR" evidence="19">
    <location>
        <begin position="4"/>
        <end position="37"/>
    </location>
</feature>
<dbReference type="Gene3D" id="1.25.40.10">
    <property type="entry name" value="Tetratricopeptide repeat domain"/>
    <property type="match status" value="1"/>
</dbReference>
<dbReference type="GO" id="GO:0070733">
    <property type="term" value="F:AMPylase activity"/>
    <property type="evidence" value="ECO:0007669"/>
    <property type="project" value="UniProtKB-EC"/>
</dbReference>
<keyword evidence="3" id="KW-0808">Transferase</keyword>
<evidence type="ECO:0000256" key="8">
    <source>
        <dbReference type="ARBA" id="ARBA00022803"/>
    </source>
</evidence>
<dbReference type="EMBL" id="JBJKFK010000410">
    <property type="protein sequence ID" value="KAL3317241.1"/>
    <property type="molecule type" value="Genomic_DNA"/>
</dbReference>
<sequence length="448" mass="51242">MNEVEKSLNLARARRRTRNFDRALKLLNHALQLDPTNSEIINLIGEILEELSHGGELSTSLQYLPNYLTDLDASSLIEADRHYMRAYLANPDYEGASLNLHRTSTFVLRYDKEQLDIIDNKLWHFHQLPDTHPGLRRAKLEHFFRHIYHTNAMEGNTLSLAETRSILETRVAVGGRSLIEQNEVLGIDAALRYLNSTLLRDRRIGIEQILELHRRVLGFVDISEAGRFRSTQVLIADHTPPSADLVAPLMDSLVEWINSDEASTLHPIELAAITHWKLVYIHPFYDGNGRTARLLMNWILMRSGIPPAILKVETRARYFRLLSEANSGDLRPFIRFIMECTADTLDEYLQASGAAKATFSTSAFTVEDSTSGARKKFNLTVKKSTALSKTSHYPFWMLGTSSRVPTEIDIRRRISYLEPSADYIEQDFTIPFPPDEDDFKRNPMVIYL</sequence>
<name>A0ABD2QFU5_9PLAT</name>
<dbReference type="InterPro" id="IPR011990">
    <property type="entry name" value="TPR-like_helical_dom_sf"/>
</dbReference>
<comment type="subcellular location">
    <subcellularLocation>
        <location evidence="1">Membrane</location>
        <topology evidence="1">Single-pass membrane protein</topology>
    </subcellularLocation>
</comment>
<keyword evidence="4" id="KW-0812">Transmembrane</keyword>
<dbReference type="GO" id="GO:0016020">
    <property type="term" value="C:membrane"/>
    <property type="evidence" value="ECO:0007669"/>
    <property type="project" value="UniProtKB-SubCell"/>
</dbReference>
<evidence type="ECO:0000256" key="3">
    <source>
        <dbReference type="ARBA" id="ARBA00022679"/>
    </source>
</evidence>
<evidence type="ECO:0000256" key="14">
    <source>
        <dbReference type="ARBA" id="ARBA00048696"/>
    </source>
</evidence>
<keyword evidence="22" id="KW-1185">Reference proteome</keyword>
<gene>
    <name evidence="21" type="ORF">Ciccas_004106</name>
</gene>
<dbReference type="PANTHER" id="PTHR13504">
    <property type="entry name" value="FIDO DOMAIN-CONTAINING PROTEIN DDB_G0283145"/>
    <property type="match status" value="1"/>
</dbReference>
<dbReference type="InterPro" id="IPR019734">
    <property type="entry name" value="TPR_rpt"/>
</dbReference>
<proteinExistence type="inferred from homology"/>
<accession>A0ABD2QFU5</accession>